<feature type="region of interest" description="Disordered" evidence="2">
    <location>
        <begin position="300"/>
        <end position="323"/>
    </location>
</feature>
<feature type="region of interest" description="Disordered" evidence="2">
    <location>
        <begin position="387"/>
        <end position="474"/>
    </location>
</feature>
<reference evidence="5" key="1">
    <citation type="journal article" date="2011" name="Genome Res.">
        <title>Phylogeny-wide analysis of social amoeba genomes highlights ancient origins for complex intercellular communication.</title>
        <authorList>
            <person name="Heidel A.J."/>
            <person name="Lawal H.M."/>
            <person name="Felder M."/>
            <person name="Schilde C."/>
            <person name="Helps N.R."/>
            <person name="Tunggal B."/>
            <person name="Rivero F."/>
            <person name="John U."/>
            <person name="Schleicher M."/>
            <person name="Eichinger L."/>
            <person name="Platzer M."/>
            <person name="Noegel A.A."/>
            <person name="Schaap P."/>
            <person name="Gloeckner G."/>
        </authorList>
    </citation>
    <scope>NUCLEOTIDE SEQUENCE [LARGE SCALE GENOMIC DNA]</scope>
    <source>
        <strain evidence="5">SH3</strain>
    </source>
</reference>
<evidence type="ECO:0000259" key="3">
    <source>
        <dbReference type="PROSITE" id="PS51720"/>
    </source>
</evidence>
<feature type="compositionally biased region" description="Basic and acidic residues" evidence="2">
    <location>
        <begin position="752"/>
        <end position="774"/>
    </location>
</feature>
<name>F4PII8_CACFS</name>
<dbReference type="OMA" id="PNNPGEE"/>
<feature type="compositionally biased region" description="Basic and acidic residues" evidence="2">
    <location>
        <begin position="387"/>
        <end position="433"/>
    </location>
</feature>
<dbReference type="GeneID" id="14876941"/>
<feature type="region of interest" description="Disordered" evidence="2">
    <location>
        <begin position="493"/>
        <end position="985"/>
    </location>
</feature>
<feature type="compositionally biased region" description="Basic and acidic residues" evidence="2">
    <location>
        <begin position="684"/>
        <end position="721"/>
    </location>
</feature>
<gene>
    <name evidence="4" type="ORF">DFA_03666</name>
</gene>
<feature type="compositionally biased region" description="Acidic residues" evidence="2">
    <location>
        <begin position="833"/>
        <end position="985"/>
    </location>
</feature>
<dbReference type="EMBL" id="GL883006">
    <property type="protein sequence ID" value="EGG25417.1"/>
    <property type="molecule type" value="Genomic_DNA"/>
</dbReference>
<feature type="region of interest" description="Disordered" evidence="2">
    <location>
        <begin position="351"/>
        <end position="370"/>
    </location>
</feature>
<feature type="compositionally biased region" description="Low complexity" evidence="2">
    <location>
        <begin position="434"/>
        <end position="448"/>
    </location>
</feature>
<dbReference type="AlphaFoldDB" id="F4PII8"/>
<dbReference type="GO" id="GO:0005525">
    <property type="term" value="F:GTP binding"/>
    <property type="evidence" value="ECO:0007669"/>
    <property type="project" value="InterPro"/>
</dbReference>
<feature type="compositionally biased region" description="Basic and acidic residues" evidence="2">
    <location>
        <begin position="361"/>
        <end position="370"/>
    </location>
</feature>
<proteinExistence type="predicted"/>
<feature type="compositionally biased region" description="Low complexity" evidence="2">
    <location>
        <begin position="520"/>
        <end position="550"/>
    </location>
</feature>
<dbReference type="STRING" id="1054147.F4PII8"/>
<feature type="compositionally biased region" description="Basic and acidic residues" evidence="2">
    <location>
        <begin position="450"/>
        <end position="460"/>
    </location>
</feature>
<dbReference type="PROSITE" id="PS51720">
    <property type="entry name" value="G_AIG1"/>
    <property type="match status" value="1"/>
</dbReference>
<dbReference type="RefSeq" id="XP_004363268.1">
    <property type="nucleotide sequence ID" value="XM_004363211.1"/>
</dbReference>
<dbReference type="Proteomes" id="UP000007797">
    <property type="component" value="Unassembled WGS sequence"/>
</dbReference>
<evidence type="ECO:0000313" key="4">
    <source>
        <dbReference type="EMBL" id="EGG25417.1"/>
    </source>
</evidence>
<evidence type="ECO:0000313" key="5">
    <source>
        <dbReference type="Proteomes" id="UP000007797"/>
    </source>
</evidence>
<evidence type="ECO:0000256" key="2">
    <source>
        <dbReference type="SAM" id="MobiDB-lite"/>
    </source>
</evidence>
<protein>
    <recommendedName>
        <fullName evidence="3">AIG1-type G domain-containing protein</fullName>
    </recommendedName>
</protein>
<feature type="compositionally biased region" description="Polar residues" evidence="2">
    <location>
        <begin position="802"/>
        <end position="813"/>
    </location>
</feature>
<dbReference type="OrthoDB" id="8954335at2759"/>
<keyword evidence="5" id="KW-1185">Reference proteome</keyword>
<dbReference type="SUPFAM" id="SSF52540">
    <property type="entry name" value="P-loop containing nucleoside triphosphate hydrolases"/>
    <property type="match status" value="1"/>
</dbReference>
<dbReference type="KEGG" id="dfa:DFA_03666"/>
<feature type="compositionally biased region" description="Basic and acidic residues" evidence="2">
    <location>
        <begin position="615"/>
        <end position="628"/>
    </location>
</feature>
<dbReference type="InterPro" id="IPR006703">
    <property type="entry name" value="G_AIG1"/>
</dbReference>
<feature type="compositionally biased region" description="Low complexity" evidence="2">
    <location>
        <begin position="780"/>
        <end position="793"/>
    </location>
</feature>
<feature type="domain" description="AIG1-type G" evidence="3">
    <location>
        <begin position="21"/>
        <end position="239"/>
    </location>
</feature>
<keyword evidence="1" id="KW-0547">Nucleotide-binding</keyword>
<feature type="compositionally biased region" description="Low complexity" evidence="2">
    <location>
        <begin position="638"/>
        <end position="648"/>
    </location>
</feature>
<organism evidence="4 5">
    <name type="scientific">Cavenderia fasciculata</name>
    <name type="common">Slime mold</name>
    <name type="synonym">Dictyostelium fasciculatum</name>
    <dbReference type="NCBI Taxonomy" id="261658"/>
    <lineage>
        <taxon>Eukaryota</taxon>
        <taxon>Amoebozoa</taxon>
        <taxon>Evosea</taxon>
        <taxon>Eumycetozoa</taxon>
        <taxon>Dictyostelia</taxon>
        <taxon>Acytosteliales</taxon>
        <taxon>Cavenderiaceae</taxon>
        <taxon>Cavenderia</taxon>
    </lineage>
</organism>
<feature type="compositionally biased region" description="Low complexity" evidence="2">
    <location>
        <begin position="310"/>
        <end position="320"/>
    </location>
</feature>
<feature type="compositionally biased region" description="Low complexity" evidence="2">
    <location>
        <begin position="461"/>
        <end position="474"/>
    </location>
</feature>
<dbReference type="InterPro" id="IPR027417">
    <property type="entry name" value="P-loop_NTPase"/>
</dbReference>
<feature type="compositionally biased region" description="Low complexity" evidence="2">
    <location>
        <begin position="497"/>
        <end position="508"/>
    </location>
</feature>
<evidence type="ECO:0000256" key="1">
    <source>
        <dbReference type="ARBA" id="ARBA00022741"/>
    </source>
</evidence>
<feature type="compositionally biased region" description="Polar residues" evidence="2">
    <location>
        <begin position="584"/>
        <end position="614"/>
    </location>
</feature>
<sequence>METEEINNTTTKSTATAADTTVKRTVLLIGSTGKGKSTLASVISSTSHEFKSKDASVGVTKECKKKLFKKIKGFENLHLTLLDSPGLHDPNISHDSIFNNIAETCYALRGTGINQIIFVTRGRFDQNEIDVLVTMIDALFGGDMDYLKYTTIVRTHSDFYQNKQKCDSDLEKLKKIDPMVGDIIDACNGVLYVDNSMTSDNKRSVDSKRSREIVLNHLIDNCQETFYPTAMREMYEQLRPVMIKKKGLLNKLKNLTIGDDSTQKDNAMTEEEKINAEKELEKIDLAASRIIQKIVKETGDNQGWKKSKSTKPTTTGSPSTIKRVKGLIKKPKKEDSFLGTTNKKVVVGASRAAPVEEESEEVKKQAEEVKKMEKKLEEMKAMKKQLEEEEKKMELEKKKAQDEMKKTKKAEKAEKAKALAAELEKNPPKEKDTSTTSSSKFSTKFISSVFDKKEKKDVSKEPSSLSSSPATVVVADKPREVSKIEVTKARLFEAANSGPSPSIKPKSGVVANKIKSLNENTNNNNNSATSTKPTTTTTTTTTTSSATPTKGVLKRAPAVSQLKTTTATTTTTTTTKKETNTNTVKSSPTSKPAGSVLNRITQIEKNNQPSSSPTKPKDIPAKPKEHPKTQVTSESPKTTNITTTATTIQDKKDEVAVVGSPSTSSKGANFPNIKKWLPRGGNESSKEPKEKKEPKEPKEVKPVKEKKEKEPKPIKEKKVEDENVGGGGGDSAESSGALKISTKNFPSFLGFKKTEKKEKEPKPSDIAENDEIKSSSDGIPSPSTLSPSQSSPPIAKKGTISRWLTNNMKSSMGDNKDPIQSPDITNPLPSTDDMPDPDSDDSDGIFDTSDEEEDDDDEQESQEESDQEEEEEEEEEYEEIEVEETDEEEVEEEEQVIEVTDDEYEEVEVEEEEEEEEEEEVEVEVIEVTDDEYEEVEVTDDEEEEEEEEVEVIEVTDDEYEEVEVTDEDEDEYEEVEVEVTDDEE</sequence>
<dbReference type="Gene3D" id="3.40.50.300">
    <property type="entry name" value="P-loop containing nucleotide triphosphate hydrolases"/>
    <property type="match status" value="1"/>
</dbReference>
<accession>F4PII8</accession>
<feature type="compositionally biased region" description="Low complexity" evidence="2">
    <location>
        <begin position="563"/>
        <end position="574"/>
    </location>
</feature>